<evidence type="ECO:0000256" key="3">
    <source>
        <dbReference type="ARBA" id="ARBA00022840"/>
    </source>
</evidence>
<name>K2G199_9BACT</name>
<dbReference type="InterPro" id="IPR013221">
    <property type="entry name" value="Mur_ligase_cen"/>
</dbReference>
<evidence type="ECO:0000259" key="4">
    <source>
        <dbReference type="Pfam" id="PF08245"/>
    </source>
</evidence>
<dbReference type="Pfam" id="PF08245">
    <property type="entry name" value="Mur_ligase_M"/>
    <property type="match status" value="1"/>
</dbReference>
<sequence length="428" mass="51764">MKKIILSLLSLIAKRIIIKQKPFVIWITWTVGKTTATNFAFEFLNDLFPWQVYKSEFDYNWEFGLPLTILQSKTPNRNIILWIYVFLKWLCLSFKKNYPRYLILEYWIDRIGEMQFLVDIVKPNIWILLNVSPNHVTQFPDYNDYIKEKITLGLNSDVLIYNADDEVLFENFKNSINAHTYWAKNKISKILADNIESTIDYLKFDVIFSKERNTLKYSLIWNHQVYNILPVFSLSKVLHVPLEKTIEILWKIQAQKWRWTILKWVNESSIIDWSYNGWYLSISSWVKFMQNLDSSYNKMLFLGDMRELWPESRKLHTDLSLLIEEWNINYVILVWEEMNKYVFERLASSLWSQKVFWFNSSRSAWEKIQEIILNSKEKSVVYVKWSQNTIFLEEWIKKFLFNMQDVSKLCRQSPYWLSIKEDFFSQIL</sequence>
<gene>
    <name evidence="5" type="primary">murF</name>
    <name evidence="5" type="ORF">ACD_3C00111G0004</name>
</gene>
<reference evidence="5" key="1">
    <citation type="journal article" date="2012" name="Science">
        <title>Fermentation, hydrogen, and sulfur metabolism in multiple uncultivated bacterial phyla.</title>
        <authorList>
            <person name="Wrighton K.C."/>
            <person name="Thomas B.C."/>
            <person name="Sharon I."/>
            <person name="Miller C.S."/>
            <person name="Castelle C.J."/>
            <person name="VerBerkmoes N.C."/>
            <person name="Wilkins M.J."/>
            <person name="Hettich R.L."/>
            <person name="Lipton M.S."/>
            <person name="Williams K.H."/>
            <person name="Long P.E."/>
            <person name="Banfield J.F."/>
        </authorList>
    </citation>
    <scope>NUCLEOTIDE SEQUENCE [LARGE SCALE GENOMIC DNA]</scope>
</reference>
<keyword evidence="1 5" id="KW-0436">Ligase</keyword>
<feature type="domain" description="Mur ligase central" evidence="4">
    <location>
        <begin position="27"/>
        <end position="231"/>
    </location>
</feature>
<dbReference type="InterPro" id="IPR036615">
    <property type="entry name" value="Mur_ligase_C_dom_sf"/>
</dbReference>
<comment type="caution">
    <text evidence="5">The sequence shown here is derived from an EMBL/GenBank/DDBJ whole genome shotgun (WGS) entry which is preliminary data.</text>
</comment>
<dbReference type="PANTHER" id="PTHR43024:SF1">
    <property type="entry name" value="UDP-N-ACETYLMURAMOYL-TRIPEPTIDE--D-ALANYL-D-ALANINE LIGASE"/>
    <property type="match status" value="1"/>
</dbReference>
<keyword evidence="3" id="KW-0067">ATP-binding</keyword>
<dbReference type="SUPFAM" id="SSF53244">
    <property type="entry name" value="MurD-like peptide ligases, peptide-binding domain"/>
    <property type="match status" value="1"/>
</dbReference>
<dbReference type="GO" id="GO:0005524">
    <property type="term" value="F:ATP binding"/>
    <property type="evidence" value="ECO:0007669"/>
    <property type="project" value="UniProtKB-KW"/>
</dbReference>
<dbReference type="SUPFAM" id="SSF53623">
    <property type="entry name" value="MurD-like peptide ligases, catalytic domain"/>
    <property type="match status" value="1"/>
</dbReference>
<organism evidence="5">
    <name type="scientific">uncultured bacterium</name>
    <name type="common">gcode 4</name>
    <dbReference type="NCBI Taxonomy" id="1234023"/>
    <lineage>
        <taxon>Bacteria</taxon>
        <taxon>environmental samples</taxon>
    </lineage>
</organism>
<dbReference type="PANTHER" id="PTHR43024">
    <property type="entry name" value="UDP-N-ACETYLMURAMOYL-TRIPEPTIDE--D-ALANYL-D-ALANINE LIGASE"/>
    <property type="match status" value="1"/>
</dbReference>
<evidence type="ECO:0000256" key="1">
    <source>
        <dbReference type="ARBA" id="ARBA00022598"/>
    </source>
</evidence>
<proteinExistence type="predicted"/>
<dbReference type="EC" id="6.3.2.10" evidence="5"/>
<dbReference type="InterPro" id="IPR036565">
    <property type="entry name" value="Mur-like_cat_sf"/>
</dbReference>
<dbReference type="AlphaFoldDB" id="K2G199"/>
<protein>
    <submittedName>
        <fullName evidence="5">UDP-N-acetylmuramoylalanyl-D-glutamyl-2, 6-diaminopimelate-D-alanyl-D-alanyl ligase</fullName>
        <ecNumber evidence="5">6.3.2.10</ecNumber>
    </submittedName>
</protein>
<dbReference type="Gene3D" id="3.40.1190.10">
    <property type="entry name" value="Mur-like, catalytic domain"/>
    <property type="match status" value="1"/>
</dbReference>
<dbReference type="Gene3D" id="3.90.190.20">
    <property type="entry name" value="Mur ligase, C-terminal domain"/>
    <property type="match status" value="1"/>
</dbReference>
<evidence type="ECO:0000256" key="2">
    <source>
        <dbReference type="ARBA" id="ARBA00022741"/>
    </source>
</evidence>
<keyword evidence="2" id="KW-0547">Nucleotide-binding</keyword>
<dbReference type="GO" id="GO:0047480">
    <property type="term" value="F:UDP-N-acetylmuramoyl-tripeptide-D-alanyl-D-alanine ligase activity"/>
    <property type="evidence" value="ECO:0007669"/>
    <property type="project" value="UniProtKB-EC"/>
</dbReference>
<dbReference type="EMBL" id="AMFJ01000385">
    <property type="protein sequence ID" value="EKE27987.1"/>
    <property type="molecule type" value="Genomic_DNA"/>
</dbReference>
<dbReference type="InterPro" id="IPR051046">
    <property type="entry name" value="MurCDEF_CellWall_CoF430Synth"/>
</dbReference>
<accession>K2G199</accession>
<evidence type="ECO:0000313" key="5">
    <source>
        <dbReference type="EMBL" id="EKE27987.1"/>
    </source>
</evidence>